<evidence type="ECO:0000313" key="1">
    <source>
        <dbReference type="EMBL" id="TCO31228.1"/>
    </source>
</evidence>
<organism evidence="1 2">
    <name type="scientific">Pedobacter psychrotolerans</name>
    <dbReference type="NCBI Taxonomy" id="1843235"/>
    <lineage>
        <taxon>Bacteria</taxon>
        <taxon>Pseudomonadati</taxon>
        <taxon>Bacteroidota</taxon>
        <taxon>Sphingobacteriia</taxon>
        <taxon>Sphingobacteriales</taxon>
        <taxon>Sphingobacteriaceae</taxon>
        <taxon>Pedobacter</taxon>
    </lineage>
</organism>
<accession>A0A4R2HM81</accession>
<sequence length="38" mass="4295">MFKVTNSSGRLLIELVALYEYENSIAFYKAVLNEVTAP</sequence>
<name>A0A4R2HM81_9SPHI</name>
<evidence type="ECO:0000313" key="2">
    <source>
        <dbReference type="Proteomes" id="UP000295684"/>
    </source>
</evidence>
<dbReference type="Proteomes" id="UP000295684">
    <property type="component" value="Unassembled WGS sequence"/>
</dbReference>
<dbReference type="AlphaFoldDB" id="A0A4R2HM81"/>
<reference evidence="1 2" key="1">
    <citation type="submission" date="2019-03" db="EMBL/GenBank/DDBJ databases">
        <title>Genomic Encyclopedia of Type Strains, Phase IV (KMG-IV): sequencing the most valuable type-strain genomes for metagenomic binning, comparative biology and taxonomic classification.</title>
        <authorList>
            <person name="Goeker M."/>
        </authorList>
    </citation>
    <scope>NUCLEOTIDE SEQUENCE [LARGE SCALE GENOMIC DNA]</scope>
    <source>
        <strain evidence="1 2">DSM 103236</strain>
    </source>
</reference>
<dbReference type="EMBL" id="SLWO01000001">
    <property type="protein sequence ID" value="TCO31228.1"/>
    <property type="molecule type" value="Genomic_DNA"/>
</dbReference>
<comment type="caution">
    <text evidence="1">The sequence shown here is derived from an EMBL/GenBank/DDBJ whole genome shotgun (WGS) entry which is preliminary data.</text>
</comment>
<proteinExistence type="predicted"/>
<protein>
    <submittedName>
        <fullName evidence="1">Uncharacterized protein</fullName>
    </submittedName>
</protein>
<gene>
    <name evidence="1" type="ORF">EV200_101676</name>
</gene>